<organism evidence="1 2">
    <name type="scientific">Cellulomonas septica</name>
    <dbReference type="NCBI Taxonomy" id="285080"/>
    <lineage>
        <taxon>Bacteria</taxon>
        <taxon>Bacillati</taxon>
        <taxon>Actinomycetota</taxon>
        <taxon>Actinomycetes</taxon>
        <taxon>Micrococcales</taxon>
        <taxon>Cellulomonadaceae</taxon>
        <taxon>Cellulomonas</taxon>
    </lineage>
</organism>
<accession>A0ABX1K1K3</accession>
<gene>
    <name evidence="1" type="ORF">HGA02_08200</name>
</gene>
<dbReference type="RefSeq" id="WP_168678610.1">
    <property type="nucleotide sequence ID" value="NZ_JAAXOY010000161.1"/>
</dbReference>
<protein>
    <submittedName>
        <fullName evidence="1">Uncharacterized protein</fullName>
    </submittedName>
</protein>
<evidence type="ECO:0000313" key="2">
    <source>
        <dbReference type="Proteomes" id="UP000777774"/>
    </source>
</evidence>
<name>A0ABX1K1K3_9CELL</name>
<sequence length="139" mass="13688">MPNLRHLLPGRRAVAVALALVAVAGLSVASASQLVLQSGTMQSGQVAVTGCQTGDVIVSYGYAYEASTTAYRVSTVTLSGLLAGCQNKSVRVALVSTGNAVLVELTGTTAAAAATTLTVPAGTVVNAADVARVAAVVSG</sequence>
<evidence type="ECO:0000313" key="1">
    <source>
        <dbReference type="EMBL" id="NKY39507.1"/>
    </source>
</evidence>
<comment type="caution">
    <text evidence="1">The sequence shown here is derived from an EMBL/GenBank/DDBJ whole genome shotgun (WGS) entry which is preliminary data.</text>
</comment>
<reference evidence="1 2" key="1">
    <citation type="submission" date="2020-04" db="EMBL/GenBank/DDBJ databases">
        <title>MicrobeNet Type strains.</title>
        <authorList>
            <person name="Nicholson A.C."/>
        </authorList>
    </citation>
    <scope>NUCLEOTIDE SEQUENCE [LARGE SCALE GENOMIC DNA]</scope>
    <source>
        <strain evidence="1 2">ATCC BAA-787</strain>
    </source>
</reference>
<dbReference type="Proteomes" id="UP000777774">
    <property type="component" value="Unassembled WGS sequence"/>
</dbReference>
<dbReference type="EMBL" id="JAAXOY010000161">
    <property type="protein sequence ID" value="NKY39507.1"/>
    <property type="molecule type" value="Genomic_DNA"/>
</dbReference>
<proteinExistence type="predicted"/>
<keyword evidence="2" id="KW-1185">Reference proteome</keyword>